<evidence type="ECO:0000256" key="7">
    <source>
        <dbReference type="ARBA" id="ARBA00023242"/>
    </source>
</evidence>
<evidence type="ECO:0000256" key="9">
    <source>
        <dbReference type="ARBA" id="ARBA00045241"/>
    </source>
</evidence>
<evidence type="ECO:0000259" key="12">
    <source>
        <dbReference type="Pfam" id="PF19675"/>
    </source>
</evidence>
<dbReference type="GO" id="GO:0003688">
    <property type="term" value="F:DNA replication origin binding"/>
    <property type="evidence" value="ECO:0007669"/>
    <property type="project" value="TreeGrafter"/>
</dbReference>
<dbReference type="InterPro" id="IPR040855">
    <property type="entry name" value="ORC_WH_C"/>
</dbReference>
<evidence type="ECO:0000259" key="11">
    <source>
        <dbReference type="Pfam" id="PF18137"/>
    </source>
</evidence>
<keyword evidence="5" id="KW-0235">DNA replication</keyword>
<dbReference type="Proteomes" id="UP000192223">
    <property type="component" value="Unplaced"/>
</dbReference>
<evidence type="ECO:0000259" key="10">
    <source>
        <dbReference type="Pfam" id="PF07034"/>
    </source>
</evidence>
<dbReference type="InterPro" id="IPR045667">
    <property type="entry name" value="ORC3_N"/>
</dbReference>
<dbReference type="CTD" id="23595"/>
<evidence type="ECO:0000313" key="13">
    <source>
        <dbReference type="Proteomes" id="UP000192223"/>
    </source>
</evidence>
<evidence type="ECO:0000256" key="5">
    <source>
        <dbReference type="ARBA" id="ARBA00022705"/>
    </source>
</evidence>
<dbReference type="Pfam" id="PF18137">
    <property type="entry name" value="WHD_ORC"/>
    <property type="match status" value="1"/>
</dbReference>
<dbReference type="GeneID" id="108736893"/>
<feature type="domain" description="Origin recognition complex subunit 3 winged helix C-terminal" evidence="11">
    <location>
        <begin position="589"/>
        <end position="695"/>
    </location>
</feature>
<keyword evidence="7" id="KW-0539">Nucleus</keyword>
<feature type="domain" description="Origin recognition complex subunit 3 insertion" evidence="12">
    <location>
        <begin position="346"/>
        <end position="575"/>
    </location>
</feature>
<name>A0A7F5QWK1_AGRPL</name>
<gene>
    <name evidence="14" type="primary">LOC108736893</name>
</gene>
<comment type="function">
    <text evidence="9">Component of the origin recognition complex (ORC) that binds origins of replication. DNA-binding is ATP-dependent. The specific DNA sequences that define origins of replication have not been identified yet. ORC is required to assemble the pre-replication complex necessary to initiate DNA replication. Binds histone H3 and H4 trimethylation marks H3K9me3, H3K27me3 and H4K20me3.</text>
</comment>
<dbReference type="InterPro" id="IPR020795">
    <property type="entry name" value="ORC3"/>
</dbReference>
<comment type="similarity">
    <text evidence="2">Belongs to the ORC3 family.</text>
</comment>
<comment type="subunit">
    <text evidence="8">Component of ORC, a complex composed of at least 6 subunits: ORC1, ORC2, ORC3, ORC4, ORC5 and ORC6. ORC is regulated in a cell-cycle dependent manner. It is sequentially assembled at the exit from anaphase of mitosis and disassembled as cells enter S phase.</text>
</comment>
<dbReference type="PANTHER" id="PTHR12748">
    <property type="entry name" value="ORIGIN RECOGNITION COMPLEX SUBUNIT 3"/>
    <property type="match status" value="1"/>
</dbReference>
<evidence type="ECO:0000256" key="1">
    <source>
        <dbReference type="ARBA" id="ARBA00004123"/>
    </source>
</evidence>
<organism evidence="13 14">
    <name type="scientific">Agrilus planipennis</name>
    <name type="common">Emerald ash borer</name>
    <name type="synonym">Agrilus marcopoli</name>
    <dbReference type="NCBI Taxonomy" id="224129"/>
    <lineage>
        <taxon>Eukaryota</taxon>
        <taxon>Metazoa</taxon>
        <taxon>Ecdysozoa</taxon>
        <taxon>Arthropoda</taxon>
        <taxon>Hexapoda</taxon>
        <taxon>Insecta</taxon>
        <taxon>Pterygota</taxon>
        <taxon>Neoptera</taxon>
        <taxon>Endopterygota</taxon>
        <taxon>Coleoptera</taxon>
        <taxon>Polyphaga</taxon>
        <taxon>Elateriformia</taxon>
        <taxon>Buprestoidea</taxon>
        <taxon>Buprestidae</taxon>
        <taxon>Agrilinae</taxon>
        <taxon>Agrilus</taxon>
    </lineage>
</organism>
<evidence type="ECO:0000313" key="14">
    <source>
        <dbReference type="RefSeq" id="XP_025829506.1"/>
    </source>
</evidence>
<comment type="subcellular location">
    <subcellularLocation>
        <location evidence="1">Nucleus</location>
    </subcellularLocation>
</comment>
<evidence type="ECO:0000256" key="3">
    <source>
        <dbReference type="ARBA" id="ARBA00019085"/>
    </source>
</evidence>
<dbReference type="FunCoup" id="A0A7F5QWK1">
    <property type="interactions" value="2066"/>
</dbReference>
<feature type="domain" description="Origin recognition complex subunit 3 N-terminal" evidence="10">
    <location>
        <begin position="4"/>
        <end position="334"/>
    </location>
</feature>
<dbReference type="RefSeq" id="XP_025829506.1">
    <property type="nucleotide sequence ID" value="XM_025973721.1"/>
</dbReference>
<dbReference type="CDD" id="cd20704">
    <property type="entry name" value="Orc3"/>
    <property type="match status" value="1"/>
</dbReference>
<dbReference type="InterPro" id="IPR045663">
    <property type="entry name" value="ORC3_ins"/>
</dbReference>
<dbReference type="GO" id="GO:0006270">
    <property type="term" value="P:DNA replication initiation"/>
    <property type="evidence" value="ECO:0007669"/>
    <property type="project" value="TreeGrafter"/>
</dbReference>
<dbReference type="Pfam" id="PF07034">
    <property type="entry name" value="ORC3_N"/>
    <property type="match status" value="1"/>
</dbReference>
<keyword evidence="13" id="KW-1185">Reference proteome</keyword>
<evidence type="ECO:0000256" key="4">
    <source>
        <dbReference type="ARBA" id="ARBA00022553"/>
    </source>
</evidence>
<proteinExistence type="inferred from homology"/>
<dbReference type="AlphaFoldDB" id="A0A7F5QWK1"/>
<evidence type="ECO:0000256" key="6">
    <source>
        <dbReference type="ARBA" id="ARBA00023125"/>
    </source>
</evidence>
<dbReference type="PANTHER" id="PTHR12748:SF0">
    <property type="entry name" value="ORIGIN RECOGNITION COMPLEX SUBUNIT 3"/>
    <property type="match status" value="1"/>
</dbReference>
<dbReference type="OrthoDB" id="10265211at2759"/>
<evidence type="ECO:0000256" key="8">
    <source>
        <dbReference type="ARBA" id="ARBA00026084"/>
    </source>
</evidence>
<protein>
    <recommendedName>
        <fullName evidence="3">Origin recognition complex subunit 3</fullName>
    </recommendedName>
</protein>
<dbReference type="GO" id="GO:0005656">
    <property type="term" value="C:nuclear pre-replicative complex"/>
    <property type="evidence" value="ECO:0007669"/>
    <property type="project" value="TreeGrafter"/>
</dbReference>
<keyword evidence="6" id="KW-0238">DNA-binding</keyword>
<evidence type="ECO:0000256" key="2">
    <source>
        <dbReference type="ARBA" id="ARBA00010977"/>
    </source>
</evidence>
<dbReference type="GO" id="GO:0005664">
    <property type="term" value="C:nuclear origin of replication recognition complex"/>
    <property type="evidence" value="ECO:0007669"/>
    <property type="project" value="InterPro"/>
</dbReference>
<dbReference type="KEGG" id="apln:108736893"/>
<reference evidence="14" key="1">
    <citation type="submission" date="2025-08" db="UniProtKB">
        <authorList>
            <consortium name="RefSeq"/>
        </authorList>
    </citation>
    <scope>IDENTIFICATION</scope>
    <source>
        <tissue evidence="14">Entire body</tissue>
    </source>
</reference>
<accession>A0A7F5QWK1</accession>
<dbReference type="Pfam" id="PF19675">
    <property type="entry name" value="ORC3_ins"/>
    <property type="match status" value="1"/>
</dbReference>
<keyword evidence="4" id="KW-0597">Phosphoprotein</keyword>
<dbReference type="GO" id="GO:0031261">
    <property type="term" value="C:DNA replication preinitiation complex"/>
    <property type="evidence" value="ECO:0007669"/>
    <property type="project" value="TreeGrafter"/>
</dbReference>
<dbReference type="InParanoid" id="A0A7F5QWK1"/>
<sequence>MSDPTVSVSKGVFVFKNGFKPGSTKSKNKNKQSSTKTYNSILENKLWYKSYSKLWNKIEKKIQALNEETFSSVLSNLVKFIKNSYETPVSEIPTATLLTGINMPDHTALFGSLTNEIEKHVSPHSAILHAEDCNNLKNMIENMIGQFVNVEKFSGDDSSDSDEKINTRIKKSQCTFSLLQGWYEASYPIESPKRTKKPPKKRKILVVVIPDFESFNDKILQDFVLIISSYLNVLPFALVFGVATSTSALHKSLPHHVSSRISVKVFQSQTSVVYLNNILENIFLTADCPFHLGGRIFSLFIDQFLFYDLSVKGFIRNVKYAMLEHYSYGNAMALCTDQKHLKSLLNEFTHDDFENVRHLISFRSLVENEQPDNRIKLLTNDDFLKDVLHQEITTFLEYLRTFHLFLKCLYVLVQDLPNNPLGKQFRELYRTSVNELITSTDEFRQSFRLLGFQSKDELLIKLTWIAHLIGSEGNDSVGIKKVIKTLNAFVKQIENFNLKMEESGDEENDDVVVVTKAKSRQELKEKLLKMTHESKPLNKYEKMRKELLTFLTQTFEKYLNTPKELPFHEIFIFNDISIRQHIEGIQMASLHEALVNPQAYLQCQCCTLPNNSSILKTMPDVCILYKLHLECGKLINLYDLLQSFLVIVEPENNEDCKAIKPELQARFTQAVAELEYLGFVKSSKRKADHVTRLTWSA</sequence>